<dbReference type="GO" id="GO:0005524">
    <property type="term" value="F:ATP binding"/>
    <property type="evidence" value="ECO:0007669"/>
    <property type="project" value="UniProtKB-UniRule"/>
</dbReference>
<comment type="caution">
    <text evidence="9">The sequence shown here is derived from an EMBL/GenBank/DDBJ whole genome shotgun (WGS) entry which is preliminary data.</text>
</comment>
<dbReference type="PROSITE" id="PS00107">
    <property type="entry name" value="PROTEIN_KINASE_ATP"/>
    <property type="match status" value="1"/>
</dbReference>
<proteinExistence type="predicted"/>
<dbReference type="PANTHER" id="PTHR24058:SF46">
    <property type="entry name" value="HOMEODOMAIN-INTERACTING PROTEIN KINASE 4"/>
    <property type="match status" value="1"/>
</dbReference>
<dbReference type="SUPFAM" id="SSF56112">
    <property type="entry name" value="Protein kinase-like (PK-like)"/>
    <property type="match status" value="1"/>
</dbReference>
<dbReference type="GO" id="GO:0004674">
    <property type="term" value="F:protein serine/threonine kinase activity"/>
    <property type="evidence" value="ECO:0007669"/>
    <property type="project" value="UniProtKB-KW"/>
</dbReference>
<dbReference type="InterPro" id="IPR008271">
    <property type="entry name" value="Ser/Thr_kinase_AS"/>
</dbReference>
<keyword evidence="4" id="KW-0418">Kinase</keyword>
<dbReference type="EMBL" id="JADWDJ010000015">
    <property type="protein sequence ID" value="KAG5269726.1"/>
    <property type="molecule type" value="Genomic_DNA"/>
</dbReference>
<dbReference type="Gene3D" id="3.30.200.20">
    <property type="entry name" value="Phosphorylase Kinase, domain 1"/>
    <property type="match status" value="1"/>
</dbReference>
<dbReference type="GO" id="GO:0005737">
    <property type="term" value="C:cytoplasm"/>
    <property type="evidence" value="ECO:0007669"/>
    <property type="project" value="TreeGrafter"/>
</dbReference>
<feature type="region of interest" description="Disordered" evidence="7">
    <location>
        <begin position="384"/>
        <end position="428"/>
    </location>
</feature>
<evidence type="ECO:0000313" key="10">
    <source>
        <dbReference type="Proteomes" id="UP000823561"/>
    </source>
</evidence>
<dbReference type="PROSITE" id="PS50011">
    <property type="entry name" value="PROTEIN_KINASE_DOM"/>
    <property type="match status" value="1"/>
</dbReference>
<evidence type="ECO:0000259" key="8">
    <source>
        <dbReference type="PROSITE" id="PS50011"/>
    </source>
</evidence>
<evidence type="ECO:0000256" key="1">
    <source>
        <dbReference type="ARBA" id="ARBA00022527"/>
    </source>
</evidence>
<keyword evidence="3 6" id="KW-0547">Nucleotide-binding</keyword>
<evidence type="ECO:0000313" key="9">
    <source>
        <dbReference type="EMBL" id="KAG5269726.1"/>
    </source>
</evidence>
<dbReference type="PANTHER" id="PTHR24058">
    <property type="entry name" value="DUAL SPECIFICITY PROTEIN KINASE"/>
    <property type="match status" value="1"/>
</dbReference>
<evidence type="ECO:0000256" key="5">
    <source>
        <dbReference type="ARBA" id="ARBA00022840"/>
    </source>
</evidence>
<keyword evidence="2" id="KW-0808">Transferase</keyword>
<evidence type="ECO:0000256" key="2">
    <source>
        <dbReference type="ARBA" id="ARBA00022679"/>
    </source>
</evidence>
<name>A0AAV6GAI9_9TELE</name>
<feature type="binding site" evidence="6">
    <location>
        <position position="47"/>
    </location>
    <ligand>
        <name>ATP</name>
        <dbReference type="ChEBI" id="CHEBI:30616"/>
    </ligand>
</feature>
<evidence type="ECO:0000256" key="7">
    <source>
        <dbReference type="SAM" id="MobiDB-lite"/>
    </source>
</evidence>
<organism evidence="9 10">
    <name type="scientific">Alosa alosa</name>
    <name type="common">allis shad</name>
    <dbReference type="NCBI Taxonomy" id="278164"/>
    <lineage>
        <taxon>Eukaryota</taxon>
        <taxon>Metazoa</taxon>
        <taxon>Chordata</taxon>
        <taxon>Craniata</taxon>
        <taxon>Vertebrata</taxon>
        <taxon>Euteleostomi</taxon>
        <taxon>Actinopterygii</taxon>
        <taxon>Neopterygii</taxon>
        <taxon>Teleostei</taxon>
        <taxon>Clupei</taxon>
        <taxon>Clupeiformes</taxon>
        <taxon>Clupeoidei</taxon>
        <taxon>Clupeidae</taxon>
        <taxon>Alosa</taxon>
    </lineage>
</organism>
<accession>A0AAV6GAI9</accession>
<dbReference type="SMART" id="SM00220">
    <property type="entry name" value="S_TKc"/>
    <property type="match status" value="1"/>
</dbReference>
<keyword evidence="10" id="KW-1185">Reference proteome</keyword>
<gene>
    <name evidence="9" type="ORF">AALO_G00205410</name>
</gene>
<feature type="region of interest" description="Disordered" evidence="7">
    <location>
        <begin position="482"/>
        <end position="534"/>
    </location>
</feature>
<dbReference type="InterPro" id="IPR011009">
    <property type="entry name" value="Kinase-like_dom_sf"/>
</dbReference>
<dbReference type="InterPro" id="IPR050494">
    <property type="entry name" value="Ser_Thr_dual-spec_kinase"/>
</dbReference>
<keyword evidence="5 6" id="KW-0067">ATP-binding</keyword>
<protein>
    <recommendedName>
        <fullName evidence="8">Protein kinase domain-containing protein</fullName>
    </recommendedName>
</protein>
<sequence>MYECPTKMSDIYSETEVYHVLDTVGRGTFGKVTKCWRGSDGELVAVKIMKTDVHKSRVIKNELKLISVLCSANLDKSHIVKFYEAFPGQSCHYLVFELLEKNLYQLQKDNGFRPLAIRNIRTITYQVLKALAKLKELAIIHADLKPENVMIVDQSRHPFRVKVIDFGSASLFNEVRFVREPYIQSRFYRSPEILLGLPFCEKVDMWSLGCIIAELFLGWPLYPGESEYDQVRYICETQGIPHTHLLNSASKAHLYFELIKNSRGAPKWQLKHPSSVGKGGVPQSTETAGSSGRRKYIFSSLDELESVEVPQTDEGFHNEEIAAEIMDRHCMVELLKRTLTLDSHQRINPSSALRHHFITIHHLRAAQEYKQYYEMSRRCLQEAVTPARTSGGDGARPHRLQTETQAQPPHPRGAYQPQRSAAAKQEHQYHSGSCQAAFAGKYRIDNCGATSAVHSQHNLVYSRVRKTTKQLDDLCIVDEQDMGTSDTISSEESDRAHQTPNRQASDPDNCPAPNKGTDEEMGATGYSTVPGTRRERSLGESIMSYFSSFCGKQQMAKLPQTEGIAPGTCGPQHEPAQEGTLDQSLVLYPQDDSMCEQDVNPPQVFLAETQDFLLEDMVTQDFLTQVLTQSVIESQDGDVPMSQDMVDDHSVNYPEYSDQAVQAGGEYVLQYFPYEPEAHPPQWPDPNSWMPDAQMSTFHGYGPSARSGGCAHNFMHY</sequence>
<evidence type="ECO:0000256" key="3">
    <source>
        <dbReference type="ARBA" id="ARBA00022741"/>
    </source>
</evidence>
<dbReference type="InterPro" id="IPR000719">
    <property type="entry name" value="Prot_kinase_dom"/>
</dbReference>
<dbReference type="Pfam" id="PF00069">
    <property type="entry name" value="Pkinase"/>
    <property type="match status" value="1"/>
</dbReference>
<evidence type="ECO:0000256" key="6">
    <source>
        <dbReference type="PROSITE-ProRule" id="PRU10141"/>
    </source>
</evidence>
<dbReference type="InterPro" id="IPR017441">
    <property type="entry name" value="Protein_kinase_ATP_BS"/>
</dbReference>
<dbReference type="Proteomes" id="UP000823561">
    <property type="component" value="Chromosome 15"/>
</dbReference>
<dbReference type="Gene3D" id="1.10.510.10">
    <property type="entry name" value="Transferase(Phosphotransferase) domain 1"/>
    <property type="match status" value="1"/>
</dbReference>
<evidence type="ECO:0000256" key="4">
    <source>
        <dbReference type="ARBA" id="ARBA00022777"/>
    </source>
</evidence>
<dbReference type="GO" id="GO:0005634">
    <property type="term" value="C:nucleus"/>
    <property type="evidence" value="ECO:0007669"/>
    <property type="project" value="TreeGrafter"/>
</dbReference>
<dbReference type="AlphaFoldDB" id="A0AAV6GAI9"/>
<feature type="region of interest" description="Disordered" evidence="7">
    <location>
        <begin position="271"/>
        <end position="290"/>
    </location>
</feature>
<dbReference type="PROSITE" id="PS00108">
    <property type="entry name" value="PROTEIN_KINASE_ST"/>
    <property type="match status" value="1"/>
</dbReference>
<keyword evidence="1" id="KW-0723">Serine/threonine-protein kinase</keyword>
<feature type="domain" description="Protein kinase" evidence="8">
    <location>
        <begin position="18"/>
        <end position="358"/>
    </location>
</feature>
<dbReference type="GO" id="GO:0004713">
    <property type="term" value="F:protein tyrosine kinase activity"/>
    <property type="evidence" value="ECO:0007669"/>
    <property type="project" value="TreeGrafter"/>
</dbReference>
<reference evidence="9" key="1">
    <citation type="submission" date="2020-10" db="EMBL/GenBank/DDBJ databases">
        <title>Chromosome-scale genome assembly of the Allis shad, Alosa alosa.</title>
        <authorList>
            <person name="Margot Z."/>
            <person name="Christophe K."/>
            <person name="Cabau C."/>
            <person name="Louis A."/>
            <person name="Berthelot C."/>
            <person name="Parey E."/>
            <person name="Roest Crollius H."/>
            <person name="Montfort J."/>
            <person name="Robinson-Rechavi M."/>
            <person name="Bucao C."/>
            <person name="Bouchez O."/>
            <person name="Gislard M."/>
            <person name="Lluch J."/>
            <person name="Milhes M."/>
            <person name="Lampietro C."/>
            <person name="Lopez Roques C."/>
            <person name="Donnadieu C."/>
            <person name="Braasch I."/>
            <person name="Desvignes T."/>
            <person name="Postlethwait J."/>
            <person name="Bobe J."/>
            <person name="Guiguen Y."/>
        </authorList>
    </citation>
    <scope>NUCLEOTIDE SEQUENCE</scope>
    <source>
        <strain evidence="9">M-15738</strain>
        <tissue evidence="9">Blood</tissue>
    </source>
</reference>